<gene>
    <name evidence="1" type="ORF">M4486_03915</name>
</gene>
<dbReference type="EMBL" id="CP097218">
    <property type="protein sequence ID" value="UQN30499.1"/>
    <property type="molecule type" value="Genomic_DNA"/>
</dbReference>
<sequence length="247" mass="26929">MTAIAAATVPVALLPALLTRLVHARRPHHSSDARATGRQFPPPGAARAADVLDMELLPEIDAPLWRALVDLTETPIITPREKIRLEALYAAASGTAEDGLATRREILTCSWLVNHALPTFTGIDHDPAFDLSTLDGAQRALAHTVRVSQCVPPTFAGWRRDEKPVYTGTGVKGACELIYEYRPRQASWLSPEHTRCLEEIADTAARISLDVKDPDGLITSRLREGFLLHLESLVHTEAWSPPTGADG</sequence>
<accession>A0ABY4NAU9</accession>
<dbReference type="Proteomes" id="UP001055868">
    <property type="component" value="Chromosome"/>
</dbReference>
<keyword evidence="2" id="KW-1185">Reference proteome</keyword>
<protein>
    <submittedName>
        <fullName evidence="1">Uncharacterized protein</fullName>
    </submittedName>
</protein>
<name>A0ABY4NAU9_9MICO</name>
<proteinExistence type="predicted"/>
<dbReference type="RefSeq" id="WP_249479842.1">
    <property type="nucleotide sequence ID" value="NZ_CP097218.1"/>
</dbReference>
<organism evidence="1 2">
    <name type="scientific">Brachybacterium kimchii</name>
    <dbReference type="NCBI Taxonomy" id="2942909"/>
    <lineage>
        <taxon>Bacteria</taxon>
        <taxon>Bacillati</taxon>
        <taxon>Actinomycetota</taxon>
        <taxon>Actinomycetes</taxon>
        <taxon>Micrococcales</taxon>
        <taxon>Dermabacteraceae</taxon>
        <taxon>Brachybacterium</taxon>
    </lineage>
</organism>
<evidence type="ECO:0000313" key="1">
    <source>
        <dbReference type="EMBL" id="UQN30499.1"/>
    </source>
</evidence>
<reference evidence="1" key="1">
    <citation type="submission" date="2022-05" db="EMBL/GenBank/DDBJ databases">
        <title>Genomic analysis of Brachybacterium sp. CBA3104.</title>
        <authorList>
            <person name="Roh S.W."/>
            <person name="Kim Y.B."/>
            <person name="Kim Y."/>
        </authorList>
    </citation>
    <scope>NUCLEOTIDE SEQUENCE</scope>
    <source>
        <strain evidence="1">CBA3104</strain>
    </source>
</reference>
<evidence type="ECO:0000313" key="2">
    <source>
        <dbReference type="Proteomes" id="UP001055868"/>
    </source>
</evidence>